<sequence length="420" mass="45778">MGRQPGRNITNQGKDVKVDDNIIPLPENRGKSKTQATITSFLAGGTQESGTTLITPTSVEDQTATESSLGGASSEKTCKEAAPQPGGGGLVGSDSGAMVRRKEKDPPISQEFPPVQQYATAMQGEDLSNIKPTQDVVDVQSISQSPGGGDKENEKEMKILDWAKDTGDKFYSLTEESDFSSADEHSPSESGSSISSERGNASSSNEPTVRQMRRQCKCTKTRSGSQEGTEFYASSGSKTLKWDYSSISLTDVTRTTDVSAMGSQQLVNNDMGENNGGTKRDTCAASTDSGMLKSIFNSIKEFQTETRIESRRARVATKRLQGTVRKFAKSCTEIEAKLGTMDERIVAVEEDVDTLKQQNAIEEGQLTDIMWKLEDFENRQRRNNLRFLGIEEVLEGNDIRTYMIKLLQGGISRTEPLGLG</sequence>
<dbReference type="Proteomes" id="UP001066276">
    <property type="component" value="Chromosome 8"/>
</dbReference>
<dbReference type="AlphaFoldDB" id="A0AAV7NNN7"/>
<feature type="region of interest" description="Disordered" evidence="2">
    <location>
        <begin position="175"/>
        <end position="232"/>
    </location>
</feature>
<gene>
    <name evidence="3" type="ORF">NDU88_005902</name>
</gene>
<feature type="compositionally biased region" description="Low complexity" evidence="2">
    <location>
        <begin position="188"/>
        <end position="206"/>
    </location>
</feature>
<comment type="caution">
    <text evidence="3">The sequence shown here is derived from an EMBL/GenBank/DDBJ whole genome shotgun (WGS) entry which is preliminary data.</text>
</comment>
<evidence type="ECO:0000313" key="4">
    <source>
        <dbReference type="Proteomes" id="UP001066276"/>
    </source>
</evidence>
<dbReference type="EMBL" id="JANPWB010000012">
    <property type="protein sequence ID" value="KAJ1117705.1"/>
    <property type="molecule type" value="Genomic_DNA"/>
</dbReference>
<keyword evidence="4" id="KW-1185">Reference proteome</keyword>
<feature type="region of interest" description="Disordered" evidence="2">
    <location>
        <begin position="1"/>
        <end position="160"/>
    </location>
</feature>
<evidence type="ECO:0000256" key="2">
    <source>
        <dbReference type="SAM" id="MobiDB-lite"/>
    </source>
</evidence>
<organism evidence="3 4">
    <name type="scientific">Pleurodeles waltl</name>
    <name type="common">Iberian ribbed newt</name>
    <dbReference type="NCBI Taxonomy" id="8319"/>
    <lineage>
        <taxon>Eukaryota</taxon>
        <taxon>Metazoa</taxon>
        <taxon>Chordata</taxon>
        <taxon>Craniata</taxon>
        <taxon>Vertebrata</taxon>
        <taxon>Euteleostomi</taxon>
        <taxon>Amphibia</taxon>
        <taxon>Batrachia</taxon>
        <taxon>Caudata</taxon>
        <taxon>Salamandroidea</taxon>
        <taxon>Salamandridae</taxon>
        <taxon>Pleurodelinae</taxon>
        <taxon>Pleurodeles</taxon>
    </lineage>
</organism>
<proteinExistence type="predicted"/>
<evidence type="ECO:0000313" key="3">
    <source>
        <dbReference type="EMBL" id="KAJ1117705.1"/>
    </source>
</evidence>
<evidence type="ECO:0000256" key="1">
    <source>
        <dbReference type="SAM" id="Coils"/>
    </source>
</evidence>
<feature type="coiled-coil region" evidence="1">
    <location>
        <begin position="338"/>
        <end position="365"/>
    </location>
</feature>
<protein>
    <submittedName>
        <fullName evidence="3">Uncharacterized protein</fullName>
    </submittedName>
</protein>
<feature type="compositionally biased region" description="Polar residues" evidence="2">
    <location>
        <begin position="260"/>
        <end position="272"/>
    </location>
</feature>
<reference evidence="3" key="1">
    <citation type="journal article" date="2022" name="bioRxiv">
        <title>Sequencing and chromosome-scale assembly of the giantPleurodeles waltlgenome.</title>
        <authorList>
            <person name="Brown T."/>
            <person name="Elewa A."/>
            <person name="Iarovenko S."/>
            <person name="Subramanian E."/>
            <person name="Araus A.J."/>
            <person name="Petzold A."/>
            <person name="Susuki M."/>
            <person name="Suzuki K.-i.T."/>
            <person name="Hayashi T."/>
            <person name="Toyoda A."/>
            <person name="Oliveira C."/>
            <person name="Osipova E."/>
            <person name="Leigh N.D."/>
            <person name="Simon A."/>
            <person name="Yun M.H."/>
        </authorList>
    </citation>
    <scope>NUCLEOTIDE SEQUENCE</scope>
    <source>
        <strain evidence="3">20211129_DDA</strain>
        <tissue evidence="3">Liver</tissue>
    </source>
</reference>
<feature type="compositionally biased region" description="Basic residues" evidence="2">
    <location>
        <begin position="211"/>
        <end position="220"/>
    </location>
</feature>
<feature type="compositionally biased region" description="Polar residues" evidence="2">
    <location>
        <begin position="33"/>
        <end position="75"/>
    </location>
</feature>
<feature type="compositionally biased region" description="Basic and acidic residues" evidence="2">
    <location>
        <begin position="149"/>
        <end position="160"/>
    </location>
</feature>
<name>A0AAV7NNN7_PLEWA</name>
<feature type="compositionally biased region" description="Polar residues" evidence="2">
    <location>
        <begin position="221"/>
        <end position="232"/>
    </location>
</feature>
<feature type="region of interest" description="Disordered" evidence="2">
    <location>
        <begin position="260"/>
        <end position="284"/>
    </location>
</feature>
<accession>A0AAV7NNN7</accession>
<keyword evidence="1" id="KW-0175">Coiled coil</keyword>